<accession>A0A0E4BRV5</accession>
<name>A0A0E4BRV5_9BRAD</name>
<evidence type="ECO:0000313" key="1">
    <source>
        <dbReference type="EMBL" id="BAR59214.1"/>
    </source>
</evidence>
<dbReference type="AlphaFoldDB" id="A0A0E4BRV5"/>
<reference evidence="1 2" key="1">
    <citation type="submission" date="2014-11" db="EMBL/GenBank/DDBJ databases">
        <title>Symbiosis island explosion on the genome of extra-slow-growing strains of soybean bradyrhizobia with massive insertion sequences.</title>
        <authorList>
            <person name="Iida T."/>
            <person name="Minamisawa K."/>
        </authorList>
    </citation>
    <scope>NUCLEOTIDE SEQUENCE [LARGE SCALE GENOMIC DNA]</scope>
    <source>
        <strain evidence="1 2">NK6</strain>
    </source>
</reference>
<dbReference type="EMBL" id="AP014685">
    <property type="protein sequence ID" value="BAR59214.1"/>
    <property type="molecule type" value="Genomic_DNA"/>
</dbReference>
<dbReference type="Proteomes" id="UP000063308">
    <property type="component" value="Chromosome"/>
</dbReference>
<protein>
    <submittedName>
        <fullName evidence="1">Uncharacterized protein</fullName>
    </submittedName>
</protein>
<gene>
    <name evidence="1" type="ORF">NK6_6060</name>
</gene>
<sequence length="38" mass="4259">MIADVAGQAVSAYFHQYENLVTLSQVMQAVFMHMKEAV</sequence>
<proteinExistence type="predicted"/>
<organism evidence="1 2">
    <name type="scientific">Bradyrhizobium diazoefficiens</name>
    <dbReference type="NCBI Taxonomy" id="1355477"/>
    <lineage>
        <taxon>Bacteria</taxon>
        <taxon>Pseudomonadati</taxon>
        <taxon>Pseudomonadota</taxon>
        <taxon>Alphaproteobacteria</taxon>
        <taxon>Hyphomicrobiales</taxon>
        <taxon>Nitrobacteraceae</taxon>
        <taxon>Bradyrhizobium</taxon>
    </lineage>
</organism>
<evidence type="ECO:0000313" key="2">
    <source>
        <dbReference type="Proteomes" id="UP000063308"/>
    </source>
</evidence>